<organism evidence="4 5">
    <name type="scientific">Heyndrickxia acidicola</name>
    <dbReference type="NCBI Taxonomy" id="209389"/>
    <lineage>
        <taxon>Bacteria</taxon>
        <taxon>Bacillati</taxon>
        <taxon>Bacillota</taxon>
        <taxon>Bacilli</taxon>
        <taxon>Bacillales</taxon>
        <taxon>Bacillaceae</taxon>
        <taxon>Heyndrickxia</taxon>
    </lineage>
</organism>
<gene>
    <name evidence="4" type="ORF">P4T90_08170</name>
</gene>
<feature type="domain" description="AB hydrolase-1" evidence="3">
    <location>
        <begin position="40"/>
        <end position="345"/>
    </location>
</feature>
<dbReference type="GO" id="GO:0004414">
    <property type="term" value="F:homoserine O-acetyltransferase activity"/>
    <property type="evidence" value="ECO:0007669"/>
    <property type="project" value="UniProtKB-EC"/>
</dbReference>
<dbReference type="InterPro" id="IPR029058">
    <property type="entry name" value="AB_hydrolase_fold"/>
</dbReference>
<dbReference type="InterPro" id="IPR000073">
    <property type="entry name" value="AB_hydrolase_1"/>
</dbReference>
<protein>
    <recommendedName>
        <fullName evidence="2">Probable acyltransferase</fullName>
        <ecNumber evidence="2">2.3.1.-</ecNumber>
    </recommendedName>
</protein>
<dbReference type="EC" id="2.3.1.-" evidence="2"/>
<dbReference type="PANTHER" id="PTHR32268">
    <property type="entry name" value="HOMOSERINE O-ACETYLTRANSFERASE"/>
    <property type="match status" value="1"/>
</dbReference>
<dbReference type="NCBIfam" id="NF005262">
    <property type="entry name" value="PRK06765.1"/>
    <property type="match status" value="1"/>
</dbReference>
<dbReference type="PIRSF" id="PIRSF000443">
    <property type="entry name" value="Homoser_Ac_trans"/>
    <property type="match status" value="1"/>
</dbReference>
<keyword evidence="1 2" id="KW-0808">Transferase</keyword>
<dbReference type="EMBL" id="JARMAB010000009">
    <property type="protein sequence ID" value="MED1203070.1"/>
    <property type="molecule type" value="Genomic_DNA"/>
</dbReference>
<reference evidence="4 5" key="1">
    <citation type="submission" date="2023-03" db="EMBL/GenBank/DDBJ databases">
        <title>Bacillus Genome Sequencing.</title>
        <authorList>
            <person name="Dunlap C."/>
        </authorList>
    </citation>
    <scope>NUCLEOTIDE SEQUENCE [LARGE SCALE GENOMIC DNA]</scope>
    <source>
        <strain evidence="4 5">B-23453</strain>
    </source>
</reference>
<comment type="subunit">
    <text evidence="2">Homodimer.</text>
</comment>
<comment type="caution">
    <text evidence="4">The sequence shown here is derived from an EMBL/GenBank/DDBJ whole genome shotgun (WGS) entry which is preliminary data.</text>
</comment>
<keyword evidence="2" id="KW-0963">Cytoplasm</keyword>
<comment type="caution">
    <text evidence="2">Lacks conserved residue(s) required for the propagation of feature annotation.</text>
</comment>
<dbReference type="Pfam" id="PF00561">
    <property type="entry name" value="Abhydrolase_1"/>
    <property type="match status" value="1"/>
</dbReference>
<proteinExistence type="inferred from homology"/>
<comment type="subcellular location">
    <subcellularLocation>
        <location evidence="2">Cytoplasm</location>
    </subcellularLocation>
</comment>
<evidence type="ECO:0000313" key="4">
    <source>
        <dbReference type="EMBL" id="MED1203070.1"/>
    </source>
</evidence>
<keyword evidence="2" id="KW-0028">Amino-acid biosynthesis</keyword>
<evidence type="ECO:0000256" key="1">
    <source>
        <dbReference type="ARBA" id="ARBA00022679"/>
    </source>
</evidence>
<dbReference type="InterPro" id="IPR008220">
    <property type="entry name" value="HAT_MetX-like"/>
</dbReference>
<keyword evidence="5" id="KW-1185">Reference proteome</keyword>
<dbReference type="Proteomes" id="UP001341444">
    <property type="component" value="Unassembled WGS sequence"/>
</dbReference>
<comment type="similarity">
    <text evidence="2">Belongs to the AB hydrolase superfamily. MetX family.</text>
</comment>
<evidence type="ECO:0000313" key="5">
    <source>
        <dbReference type="Proteomes" id="UP001341444"/>
    </source>
</evidence>
<dbReference type="Gene3D" id="3.40.50.1820">
    <property type="entry name" value="alpha/beta hydrolase"/>
    <property type="match status" value="1"/>
</dbReference>
<evidence type="ECO:0000259" key="3">
    <source>
        <dbReference type="Pfam" id="PF00561"/>
    </source>
</evidence>
<evidence type="ECO:0000256" key="2">
    <source>
        <dbReference type="HAMAP-Rule" id="MF_00296"/>
    </source>
</evidence>
<keyword evidence="2 4" id="KW-0012">Acyltransferase</keyword>
<dbReference type="SUPFAM" id="SSF53474">
    <property type="entry name" value="alpha/beta-Hydrolases"/>
    <property type="match status" value="1"/>
</dbReference>
<name>A0ABU6MJ42_9BACI</name>
<dbReference type="HAMAP" id="MF_00296">
    <property type="entry name" value="MetX_acyltransf"/>
    <property type="match status" value="1"/>
</dbReference>
<dbReference type="PANTHER" id="PTHR32268:SF11">
    <property type="entry name" value="HOMOSERINE O-ACETYLTRANSFERASE"/>
    <property type="match status" value="1"/>
</dbReference>
<dbReference type="RefSeq" id="WP_066266227.1">
    <property type="nucleotide sequence ID" value="NZ_JARMAB010000009.1"/>
</dbReference>
<feature type="active site" evidence="2">
    <location>
        <position position="307"/>
    </location>
</feature>
<accession>A0ABU6MJ42</accession>
<sequence>MIIQKRTFSMNEFTFEAGVSLPIQIGYETYGTLNEDRSNAILICHFFSGSSHAAGKYANEPENGETGWWDGLIGPGKAFDTNRYFIISSDVLCNVNANNPHVITTGPSSINPDTGKKYGLIFPEVTIRDFVRVQYELLKSLGIEKLYCVAGPSMGGMQAIQWAVDYPDMMQKVISVISGPRISAYTGVMPLQMGIDAIRISPEEGLRMAIKMMTFQNRSFEAATQQWGHPLPISGPLTNWDWEKQPHTYFQELDHSIDSRIGNIDAEHWTYITRAIQLFNIEIGYGSYEQALERVQAEVLAMPVSSDLLFPPQESRDMVERLQKLGKTAHYNEVMTDCGHLAALLEYEDFIDPIKQFLEK</sequence>